<organism evidence="1 2">
    <name type="scientific">Vagococcus fluvialis bH819</name>
    <dbReference type="NCBI Taxonomy" id="1255619"/>
    <lineage>
        <taxon>Bacteria</taxon>
        <taxon>Bacillati</taxon>
        <taxon>Bacillota</taxon>
        <taxon>Bacilli</taxon>
        <taxon>Lactobacillales</taxon>
        <taxon>Enterococcaceae</taxon>
        <taxon>Vagococcus</taxon>
    </lineage>
</organism>
<protein>
    <submittedName>
        <fullName evidence="1">Uncharacterized protein</fullName>
    </submittedName>
</protein>
<gene>
    <name evidence="1" type="ORF">FM121_02010</name>
</gene>
<keyword evidence="2" id="KW-1185">Reference proteome</keyword>
<sequence>MNDYLSDIFENIGIDESIKEVELNLPIAYQKKYILAEINFDNES</sequence>
<reference evidence="2" key="1">
    <citation type="submission" date="2017-02" db="EMBL/GenBank/DDBJ databases">
        <authorList>
            <person name="Dridi B."/>
        </authorList>
    </citation>
    <scope>NUCLEOTIDE SEQUENCE [LARGE SCALE GENOMIC DNA]</scope>
    <source>
        <strain evidence="2">bH819</strain>
    </source>
</reference>
<evidence type="ECO:0000313" key="1">
    <source>
        <dbReference type="EMBL" id="SLM84839.1"/>
    </source>
</evidence>
<proteinExistence type="predicted"/>
<dbReference type="AlphaFoldDB" id="A0A1X6WKR8"/>
<dbReference type="RefSeq" id="WP_256958395.1">
    <property type="nucleotide sequence ID" value="NZ_FWFD01000004.1"/>
</dbReference>
<dbReference type="EMBL" id="FWFD01000004">
    <property type="protein sequence ID" value="SLM84839.1"/>
    <property type="molecule type" value="Genomic_DNA"/>
</dbReference>
<dbReference type="Proteomes" id="UP000195918">
    <property type="component" value="Unassembled WGS sequence"/>
</dbReference>
<accession>A0A1X6WKR8</accession>
<evidence type="ECO:0000313" key="2">
    <source>
        <dbReference type="Proteomes" id="UP000195918"/>
    </source>
</evidence>
<name>A0A1X6WKR8_9ENTE</name>